<dbReference type="PROSITE" id="PS51318">
    <property type="entry name" value="TAT"/>
    <property type="match status" value="1"/>
</dbReference>
<keyword evidence="1" id="KW-0413">Isomerase</keyword>
<sequence>MSIDRRDFLKSTLFGATLATVGSTIPTIGNAMTQKSDKPKKGKAQLNISLQEGIPLGNSLEEKLDYMESLGIVGLEPGGGNLAKRVNEFQQALRNRKIKISAICAGFDGFILAEDTATRERCKSTMKEILAAAGELGSVGVILVPAFNHQKPAYPHTMDTRKFLIEQMTELGEYAAQHNTKVIFEPLNRSEAFYLRQVGDAASICRDSNCPGLSCMGDFWHMTFEEPSDMGAFISAGDYLQHVHIASRKRRSMPGEDGEADNYINGFKGLKMLGYNKYVSFECGSQGDRKDTIPAAVKLLREQWKKA</sequence>
<reference evidence="3" key="2">
    <citation type="journal article" date="2021" name="PeerJ">
        <title>Extensive microbial diversity within the chicken gut microbiome revealed by metagenomics and culture.</title>
        <authorList>
            <person name="Gilroy R."/>
            <person name="Ravi A."/>
            <person name="Getino M."/>
            <person name="Pursley I."/>
            <person name="Horton D.L."/>
            <person name="Alikhan N.F."/>
            <person name="Baker D."/>
            <person name="Gharbi K."/>
            <person name="Hall N."/>
            <person name="Watson M."/>
            <person name="Adriaenssens E.M."/>
            <person name="Foster-Nyarko E."/>
            <person name="Jarju S."/>
            <person name="Secka A."/>
            <person name="Antonio M."/>
            <person name="Oren A."/>
            <person name="Chaudhuri R.R."/>
            <person name="La Ragione R."/>
            <person name="Hildebrand F."/>
            <person name="Pallen M.J."/>
        </authorList>
    </citation>
    <scope>NUCLEOTIDE SEQUENCE</scope>
    <source>
        <strain evidence="3">CHK158-818</strain>
    </source>
</reference>
<evidence type="ECO:0000259" key="2">
    <source>
        <dbReference type="Pfam" id="PF01261"/>
    </source>
</evidence>
<evidence type="ECO:0000313" key="3">
    <source>
        <dbReference type="EMBL" id="HIU55842.1"/>
    </source>
</evidence>
<comment type="caution">
    <text evidence="3">The sequence shown here is derived from an EMBL/GenBank/DDBJ whole genome shotgun (WGS) entry which is preliminary data.</text>
</comment>
<dbReference type="Pfam" id="PF01261">
    <property type="entry name" value="AP_endonuc_2"/>
    <property type="match status" value="1"/>
</dbReference>
<dbReference type="Gene3D" id="3.20.20.150">
    <property type="entry name" value="Divalent-metal-dependent TIM barrel enzymes"/>
    <property type="match status" value="1"/>
</dbReference>
<evidence type="ECO:0000313" key="4">
    <source>
        <dbReference type="Proteomes" id="UP000824112"/>
    </source>
</evidence>
<dbReference type="PANTHER" id="PTHR43489">
    <property type="entry name" value="ISOMERASE"/>
    <property type="match status" value="1"/>
</dbReference>
<proteinExistence type="predicted"/>
<dbReference type="AlphaFoldDB" id="A0A9D1M9A3"/>
<protein>
    <submittedName>
        <fullName evidence="3">TIM barrel protein</fullName>
    </submittedName>
</protein>
<gene>
    <name evidence="3" type="ORF">IAB03_08580</name>
</gene>
<dbReference type="Proteomes" id="UP000824112">
    <property type="component" value="Unassembled WGS sequence"/>
</dbReference>
<feature type="domain" description="Xylose isomerase-like TIM barrel" evidence="2">
    <location>
        <begin position="69"/>
        <end position="302"/>
    </location>
</feature>
<dbReference type="EMBL" id="DVNA01000194">
    <property type="protein sequence ID" value="HIU55842.1"/>
    <property type="molecule type" value="Genomic_DNA"/>
</dbReference>
<dbReference type="GO" id="GO:0016853">
    <property type="term" value="F:isomerase activity"/>
    <property type="evidence" value="ECO:0007669"/>
    <property type="project" value="UniProtKB-KW"/>
</dbReference>
<dbReference type="SUPFAM" id="SSF51658">
    <property type="entry name" value="Xylose isomerase-like"/>
    <property type="match status" value="1"/>
</dbReference>
<dbReference type="InterPro" id="IPR036237">
    <property type="entry name" value="Xyl_isomerase-like_sf"/>
</dbReference>
<dbReference type="InterPro" id="IPR050417">
    <property type="entry name" value="Sugar_Epim/Isomerase"/>
</dbReference>
<dbReference type="InterPro" id="IPR006311">
    <property type="entry name" value="TAT_signal"/>
</dbReference>
<organism evidence="3 4">
    <name type="scientific">Candidatus Gallibacteroides avistercoris</name>
    <dbReference type="NCBI Taxonomy" id="2840833"/>
    <lineage>
        <taxon>Bacteria</taxon>
        <taxon>Pseudomonadati</taxon>
        <taxon>Bacteroidota</taxon>
        <taxon>Bacteroidia</taxon>
        <taxon>Bacteroidales</taxon>
        <taxon>Bacteroidaceae</taxon>
        <taxon>Bacteroidaceae incertae sedis</taxon>
        <taxon>Candidatus Gallibacteroides</taxon>
    </lineage>
</organism>
<accession>A0A9D1M9A3</accession>
<dbReference type="PANTHER" id="PTHR43489:SF7">
    <property type="entry name" value="3-DEHYDRO-D-GULOSIDE 4-EPIMERASE-RELATED"/>
    <property type="match status" value="1"/>
</dbReference>
<dbReference type="InterPro" id="IPR013022">
    <property type="entry name" value="Xyl_isomerase-like_TIM-brl"/>
</dbReference>
<evidence type="ECO:0000256" key="1">
    <source>
        <dbReference type="ARBA" id="ARBA00023235"/>
    </source>
</evidence>
<reference evidence="3" key="1">
    <citation type="submission" date="2020-10" db="EMBL/GenBank/DDBJ databases">
        <authorList>
            <person name="Gilroy R."/>
        </authorList>
    </citation>
    <scope>NUCLEOTIDE SEQUENCE</scope>
    <source>
        <strain evidence="3">CHK158-818</strain>
    </source>
</reference>
<name>A0A9D1M9A3_9BACT</name>